<sequence>MVTCVDAELDLRRLADVHESDFHIAKEKCLLPQEVQWQSWRTVVKEVLGTKHIYSSIDPRFHYGELRLSRLNKIYFLWKTPLRRYMSRWTRYGSFFGDSFAWLASSTVYIAIVLTAMQVGLATELQNSDAFQSVPYGFTVFSILGPLVAAGVILVVFFSMFVDNWVATRRYERKRMQIIKSQG</sequence>
<feature type="transmembrane region" description="Helical" evidence="1">
    <location>
        <begin position="136"/>
        <end position="166"/>
    </location>
</feature>
<dbReference type="EMBL" id="JAGTJQ010000009">
    <property type="protein sequence ID" value="KAH7025298.1"/>
    <property type="molecule type" value="Genomic_DNA"/>
</dbReference>
<dbReference type="AlphaFoldDB" id="A0A9P9BJJ2"/>
<evidence type="ECO:0000256" key="1">
    <source>
        <dbReference type="SAM" id="Phobius"/>
    </source>
</evidence>
<gene>
    <name evidence="2" type="ORF">B0I36DRAFT_417557</name>
</gene>
<evidence type="ECO:0000313" key="3">
    <source>
        <dbReference type="Proteomes" id="UP000756346"/>
    </source>
</evidence>
<organism evidence="2 3">
    <name type="scientific">Microdochium trichocladiopsis</name>
    <dbReference type="NCBI Taxonomy" id="1682393"/>
    <lineage>
        <taxon>Eukaryota</taxon>
        <taxon>Fungi</taxon>
        <taxon>Dikarya</taxon>
        <taxon>Ascomycota</taxon>
        <taxon>Pezizomycotina</taxon>
        <taxon>Sordariomycetes</taxon>
        <taxon>Xylariomycetidae</taxon>
        <taxon>Xylariales</taxon>
        <taxon>Microdochiaceae</taxon>
        <taxon>Microdochium</taxon>
    </lineage>
</organism>
<accession>A0A9P9BJJ2</accession>
<dbReference type="Pfam" id="PF20246">
    <property type="entry name" value="DUF6601"/>
    <property type="match status" value="1"/>
</dbReference>
<reference evidence="2" key="1">
    <citation type="journal article" date="2021" name="Nat. Commun.">
        <title>Genetic determinants of endophytism in the Arabidopsis root mycobiome.</title>
        <authorList>
            <person name="Mesny F."/>
            <person name="Miyauchi S."/>
            <person name="Thiergart T."/>
            <person name="Pickel B."/>
            <person name="Atanasova L."/>
            <person name="Karlsson M."/>
            <person name="Huettel B."/>
            <person name="Barry K.W."/>
            <person name="Haridas S."/>
            <person name="Chen C."/>
            <person name="Bauer D."/>
            <person name="Andreopoulos W."/>
            <person name="Pangilinan J."/>
            <person name="LaButti K."/>
            <person name="Riley R."/>
            <person name="Lipzen A."/>
            <person name="Clum A."/>
            <person name="Drula E."/>
            <person name="Henrissat B."/>
            <person name="Kohler A."/>
            <person name="Grigoriev I.V."/>
            <person name="Martin F.M."/>
            <person name="Hacquard S."/>
        </authorList>
    </citation>
    <scope>NUCLEOTIDE SEQUENCE</scope>
    <source>
        <strain evidence="2">MPI-CAGE-CH-0230</strain>
    </source>
</reference>
<dbReference type="OrthoDB" id="5086500at2759"/>
<keyword evidence="1" id="KW-0472">Membrane</keyword>
<proteinExistence type="predicted"/>
<feature type="transmembrane region" description="Helical" evidence="1">
    <location>
        <begin position="92"/>
        <end position="116"/>
    </location>
</feature>
<name>A0A9P9BJJ2_9PEZI</name>
<dbReference type="PANTHER" id="PTHR34414:SF1">
    <property type="entry name" value="SUBTILISIN-LIKE SERINE PROTEASE"/>
    <property type="match status" value="1"/>
</dbReference>
<dbReference type="GeneID" id="70191666"/>
<dbReference type="Proteomes" id="UP000756346">
    <property type="component" value="Unassembled WGS sequence"/>
</dbReference>
<dbReference type="InterPro" id="IPR046536">
    <property type="entry name" value="DUF6601"/>
</dbReference>
<keyword evidence="1" id="KW-1133">Transmembrane helix</keyword>
<dbReference type="PANTHER" id="PTHR34414">
    <property type="entry name" value="HET DOMAIN-CONTAINING PROTEIN-RELATED"/>
    <property type="match status" value="1"/>
</dbReference>
<evidence type="ECO:0000313" key="2">
    <source>
        <dbReference type="EMBL" id="KAH7025298.1"/>
    </source>
</evidence>
<keyword evidence="3" id="KW-1185">Reference proteome</keyword>
<keyword evidence="1" id="KW-0812">Transmembrane</keyword>
<protein>
    <submittedName>
        <fullName evidence="2">Uncharacterized protein</fullName>
    </submittedName>
</protein>
<dbReference type="RefSeq" id="XP_046008846.1">
    <property type="nucleotide sequence ID" value="XM_046162120.1"/>
</dbReference>
<comment type="caution">
    <text evidence="2">The sequence shown here is derived from an EMBL/GenBank/DDBJ whole genome shotgun (WGS) entry which is preliminary data.</text>
</comment>